<feature type="compositionally biased region" description="Basic and acidic residues" evidence="1">
    <location>
        <begin position="92"/>
        <end position="142"/>
    </location>
</feature>
<evidence type="ECO:0000313" key="3">
    <source>
        <dbReference type="RefSeq" id="XP_018333991.1"/>
    </source>
</evidence>
<reference evidence="3" key="1">
    <citation type="submission" date="2025-08" db="UniProtKB">
        <authorList>
            <consortium name="RefSeq"/>
        </authorList>
    </citation>
    <scope>IDENTIFICATION</scope>
    <source>
        <tissue evidence="3">Entire body</tissue>
    </source>
</reference>
<feature type="region of interest" description="Disordered" evidence="1">
    <location>
        <begin position="1"/>
        <end position="48"/>
    </location>
</feature>
<feature type="region of interest" description="Disordered" evidence="1">
    <location>
        <begin position="83"/>
        <end position="155"/>
    </location>
</feature>
<dbReference type="InParanoid" id="A0A1W4XCY8"/>
<name>A0A1W4XCY8_AGRPL</name>
<dbReference type="AlphaFoldDB" id="A0A1W4XCY8"/>
<evidence type="ECO:0000313" key="2">
    <source>
        <dbReference type="Proteomes" id="UP000192223"/>
    </source>
</evidence>
<protein>
    <submittedName>
        <fullName evidence="3">Uncharacterized protein</fullName>
    </submittedName>
</protein>
<keyword evidence="2" id="KW-1185">Reference proteome</keyword>
<dbReference type="RefSeq" id="XP_018333991.1">
    <property type="nucleotide sequence ID" value="XM_018478489.1"/>
</dbReference>
<feature type="compositionally biased region" description="Polar residues" evidence="1">
    <location>
        <begin position="143"/>
        <end position="153"/>
    </location>
</feature>
<sequence>MENYCKPYTRTTCDKKKRPPRKCSTSSNQQQQQQQQQRQQQSDTSDDEITDQELFAFFDNKFTLLTVEAFRLNREELMANSKAVTEPIEEKDESKDTQKSDDISQSQQEKDDTQKRNYCNRRDSSADDTKKEEDEIQEKETAQQDLQSQQLPTPTACILRSPCAKTKMALTLGTKAHSLALVNKE</sequence>
<dbReference type="Proteomes" id="UP000192223">
    <property type="component" value="Unplaced"/>
</dbReference>
<dbReference type="KEGG" id="apln:108743070"/>
<organism evidence="2 3">
    <name type="scientific">Agrilus planipennis</name>
    <name type="common">Emerald ash borer</name>
    <name type="synonym">Agrilus marcopoli</name>
    <dbReference type="NCBI Taxonomy" id="224129"/>
    <lineage>
        <taxon>Eukaryota</taxon>
        <taxon>Metazoa</taxon>
        <taxon>Ecdysozoa</taxon>
        <taxon>Arthropoda</taxon>
        <taxon>Hexapoda</taxon>
        <taxon>Insecta</taxon>
        <taxon>Pterygota</taxon>
        <taxon>Neoptera</taxon>
        <taxon>Endopterygota</taxon>
        <taxon>Coleoptera</taxon>
        <taxon>Polyphaga</taxon>
        <taxon>Elateriformia</taxon>
        <taxon>Buprestoidea</taxon>
        <taxon>Buprestidae</taxon>
        <taxon>Agrilinae</taxon>
        <taxon>Agrilus</taxon>
    </lineage>
</organism>
<feature type="compositionally biased region" description="Low complexity" evidence="1">
    <location>
        <begin position="29"/>
        <end position="41"/>
    </location>
</feature>
<proteinExistence type="predicted"/>
<accession>A0A1W4XCY8</accession>
<evidence type="ECO:0000256" key="1">
    <source>
        <dbReference type="SAM" id="MobiDB-lite"/>
    </source>
</evidence>
<dbReference type="GeneID" id="108743070"/>
<gene>
    <name evidence="3" type="primary">LOC108743070</name>
</gene>